<feature type="compositionally biased region" description="Basic and acidic residues" evidence="7">
    <location>
        <begin position="64"/>
        <end position="77"/>
    </location>
</feature>
<evidence type="ECO:0000256" key="5">
    <source>
        <dbReference type="ARBA" id="ARBA00022777"/>
    </source>
</evidence>
<comment type="caution">
    <text evidence="9">The sequence shown here is derived from an EMBL/GenBank/DDBJ whole genome shotgun (WGS) entry which is preliminary data.</text>
</comment>
<organism evidence="9 10">
    <name type="scientific">Salvia divinorum</name>
    <name type="common">Maria pastora</name>
    <name type="synonym">Diviner's sage</name>
    <dbReference type="NCBI Taxonomy" id="28513"/>
    <lineage>
        <taxon>Eukaryota</taxon>
        <taxon>Viridiplantae</taxon>
        <taxon>Streptophyta</taxon>
        <taxon>Embryophyta</taxon>
        <taxon>Tracheophyta</taxon>
        <taxon>Spermatophyta</taxon>
        <taxon>Magnoliopsida</taxon>
        <taxon>eudicotyledons</taxon>
        <taxon>Gunneridae</taxon>
        <taxon>Pentapetalae</taxon>
        <taxon>asterids</taxon>
        <taxon>lamiids</taxon>
        <taxon>Lamiales</taxon>
        <taxon>Lamiaceae</taxon>
        <taxon>Nepetoideae</taxon>
        <taxon>Mentheae</taxon>
        <taxon>Salviinae</taxon>
        <taxon>Salvia</taxon>
        <taxon>Salvia subgen. Calosphace</taxon>
    </lineage>
</organism>
<feature type="compositionally biased region" description="Acidic residues" evidence="7">
    <location>
        <begin position="502"/>
        <end position="511"/>
    </location>
</feature>
<keyword evidence="4" id="KW-0547">Nucleotide-binding</keyword>
<feature type="region of interest" description="Disordered" evidence="7">
    <location>
        <begin position="655"/>
        <end position="721"/>
    </location>
</feature>
<dbReference type="InterPro" id="IPR011009">
    <property type="entry name" value="Kinase-like_dom_sf"/>
</dbReference>
<evidence type="ECO:0000256" key="3">
    <source>
        <dbReference type="ARBA" id="ARBA00022679"/>
    </source>
</evidence>
<dbReference type="EMBL" id="JBEAFC010000009">
    <property type="protein sequence ID" value="KAL1541980.1"/>
    <property type="molecule type" value="Genomic_DNA"/>
</dbReference>
<dbReference type="SMART" id="SM00220">
    <property type="entry name" value="S_TKc"/>
    <property type="match status" value="1"/>
</dbReference>
<keyword evidence="10" id="KW-1185">Reference proteome</keyword>
<dbReference type="InterPro" id="IPR050494">
    <property type="entry name" value="Ser_Thr_dual-spec_kinase"/>
</dbReference>
<reference evidence="9 10" key="1">
    <citation type="submission" date="2024-06" db="EMBL/GenBank/DDBJ databases">
        <title>A chromosome level genome sequence of Diviner's sage (Salvia divinorum).</title>
        <authorList>
            <person name="Ford S.A."/>
            <person name="Ro D.-K."/>
            <person name="Ness R.W."/>
            <person name="Phillips M.A."/>
        </authorList>
    </citation>
    <scope>NUCLEOTIDE SEQUENCE [LARGE SCALE GENOMIC DNA]</scope>
    <source>
        <strain evidence="9">SAF-2024a</strain>
        <tissue evidence="9">Leaf</tissue>
    </source>
</reference>
<feature type="region of interest" description="Disordered" evidence="7">
    <location>
        <begin position="746"/>
        <end position="781"/>
    </location>
</feature>
<sequence>MADSGSVDVILEFLKRNKFTKAEAALRSELGNRPDLTGLLQKLMLDDKESGTSGKEVNGGVSGEEDKSTKSSRHGGENLKGSFTPSIAEASKELIVKEVDSGTGRNGPDNKCKNAGTIGKQGKFGENIAGSEKNFVFSNGLDDTVLDLYSWKYGTGNGPVGSDESNFLGFQVPGNAKINSAENLESGQVHRKSGDDASVSGEKRITWPGSVSSVSTDLTYEKNSDDKEVDQQRVSSIKCSKDDLVDNLWSRSDVSDHPTSELRKQCPVKTVFPASRGDTSTSYDSAIAVIDKQEGKRKAEVNNVRAVKEQVDEVGRALFFGKNQGAEPKEFGPLEFHLAPENQREELPRLPPVRLKSEDKPFNIHWEEKYERDAPKILDTDNSFLIGSFLDVPIGQEINTIGKRLGGGSWLSVSQGITEDTSDLVSGFATIGDGMSESIDYPNEYWDSDEYEDDDDVGYMRQPIEDETWFLAHEIDYPSDNEKGTGHGSVPDPQERSQNKNDEDDQSFAEEDSYFSGERYIQSKTVNAIVPADDPIGLSATEMYRRGTERDLIRQYDGQLMDEEELKLMRSEPVWQGFVSQTNELIMLGDGKVMNELGRLQEDICMDDNQHGSVRSIGVGINSDAADIGSEVQETLVGGSSEGDVEYFQNHDVGVQGSRHSQHDSDENAGERSRKDNNRSKTHNTEKHMMSNDIAKNQRDGPFSFPPPRDGQLVQKSSGKALWSNQSKTILGDEAYGHGMANDDMLASWRPRSNDSSPTKSSRDEHANAGESANSSPSSLSNYGYIDRELVKKEADAKTTGVTEEDPVVSLEDEEAAAVQEQVKQIKAQEEEFETFDLKIVHRKNRTGFEEDKNFHVVLNSVIAGRYHVTEYLGSAAFSKAIQAHDLHTGMDVCVKIIKNNKDFFDQSLDEIKLLKYVNKHDPGDKYHLLRLYDYFYYREHLLIVCELLKANLYEFHKFNRESGGEVYFTMPRLQSITIQCLEALQFLHSLGLIHCDLKPENILVKSYSRCEIKVIDLGSSCFETDHLCSYVQSRSYRAPEVILGLPYGKKIDVWSLGCILAELCTGNVLFQNDSPATLLARVIGIIGSIEQGMLAKGRDTYKYFTKNHMLYERNQDSNRLEYLIPKKSSLRHRLPMGDQGFIDFVAHLLEVNPDKRPSASEALKHPWLQYPYEPISS</sequence>
<keyword evidence="5" id="KW-0418">Kinase</keyword>
<dbReference type="PANTHER" id="PTHR24058">
    <property type="entry name" value="DUAL SPECIFICITY PROTEIN KINASE"/>
    <property type="match status" value="1"/>
</dbReference>
<keyword evidence="1" id="KW-0723">Serine/threonine-protein kinase</keyword>
<dbReference type="FunFam" id="1.10.510.10:FF:000380">
    <property type="entry name" value="Serine/threonine-protein kinase ppk15"/>
    <property type="match status" value="1"/>
</dbReference>
<feature type="region of interest" description="Disordered" evidence="7">
    <location>
        <begin position="184"/>
        <end position="205"/>
    </location>
</feature>
<dbReference type="PANTHER" id="PTHR24058:SF124">
    <property type="entry name" value="PROTEIN KINASE SUPERFAMILY PROTEIN"/>
    <property type="match status" value="1"/>
</dbReference>
<evidence type="ECO:0000256" key="4">
    <source>
        <dbReference type="ARBA" id="ARBA00022741"/>
    </source>
</evidence>
<dbReference type="Gene3D" id="3.30.200.20">
    <property type="entry name" value="Phosphorylase Kinase, domain 1"/>
    <property type="match status" value="1"/>
</dbReference>
<dbReference type="Pfam" id="PF00069">
    <property type="entry name" value="Pkinase"/>
    <property type="match status" value="1"/>
</dbReference>
<dbReference type="SUPFAM" id="SSF56112">
    <property type="entry name" value="Protein kinase-like (PK-like)"/>
    <property type="match status" value="1"/>
</dbReference>
<accession>A0ABD1GCY4</accession>
<evidence type="ECO:0000259" key="8">
    <source>
        <dbReference type="PROSITE" id="PS50011"/>
    </source>
</evidence>
<evidence type="ECO:0000256" key="7">
    <source>
        <dbReference type="SAM" id="MobiDB-lite"/>
    </source>
</evidence>
<protein>
    <recommendedName>
        <fullName evidence="8">Protein kinase domain-containing protein</fullName>
    </recommendedName>
</protein>
<feature type="compositionally biased region" description="Basic and acidic residues" evidence="7">
    <location>
        <begin position="661"/>
        <end position="690"/>
    </location>
</feature>
<keyword evidence="3" id="KW-0808">Transferase</keyword>
<dbReference type="PROSITE" id="PS50011">
    <property type="entry name" value="PROTEIN_KINASE_DOM"/>
    <property type="match status" value="1"/>
</dbReference>
<evidence type="ECO:0000256" key="6">
    <source>
        <dbReference type="ARBA" id="ARBA00022840"/>
    </source>
</evidence>
<proteinExistence type="predicted"/>
<evidence type="ECO:0000313" key="10">
    <source>
        <dbReference type="Proteomes" id="UP001567538"/>
    </source>
</evidence>
<dbReference type="Gene3D" id="1.10.510.10">
    <property type="entry name" value="Transferase(Phosphotransferase) domain 1"/>
    <property type="match status" value="1"/>
</dbReference>
<feature type="region of interest" description="Disordered" evidence="7">
    <location>
        <begin position="477"/>
        <end position="511"/>
    </location>
</feature>
<dbReference type="Proteomes" id="UP001567538">
    <property type="component" value="Unassembled WGS sequence"/>
</dbReference>
<evidence type="ECO:0000256" key="2">
    <source>
        <dbReference type="ARBA" id="ARBA00022553"/>
    </source>
</evidence>
<keyword evidence="2" id="KW-0597">Phosphoprotein</keyword>
<dbReference type="InterPro" id="IPR000719">
    <property type="entry name" value="Prot_kinase_dom"/>
</dbReference>
<feature type="region of interest" description="Disordered" evidence="7">
    <location>
        <begin position="43"/>
        <end position="86"/>
    </location>
</feature>
<dbReference type="InterPro" id="IPR008271">
    <property type="entry name" value="Ser/Thr_kinase_AS"/>
</dbReference>
<keyword evidence="6" id="KW-0067">ATP-binding</keyword>
<evidence type="ECO:0000256" key="1">
    <source>
        <dbReference type="ARBA" id="ARBA00022527"/>
    </source>
</evidence>
<dbReference type="AlphaFoldDB" id="A0ABD1GCY4"/>
<feature type="compositionally biased region" description="Low complexity" evidence="7">
    <location>
        <begin position="769"/>
        <end position="781"/>
    </location>
</feature>
<dbReference type="GO" id="GO:0005524">
    <property type="term" value="F:ATP binding"/>
    <property type="evidence" value="ECO:0007669"/>
    <property type="project" value="UniProtKB-KW"/>
</dbReference>
<dbReference type="GO" id="GO:0004674">
    <property type="term" value="F:protein serine/threonine kinase activity"/>
    <property type="evidence" value="ECO:0007669"/>
    <property type="project" value="UniProtKB-KW"/>
</dbReference>
<gene>
    <name evidence="9" type="ORF">AAHA92_26126</name>
</gene>
<dbReference type="PROSITE" id="PS00108">
    <property type="entry name" value="PROTEIN_KINASE_ST"/>
    <property type="match status" value="1"/>
</dbReference>
<dbReference type="FunFam" id="3.30.200.20:FF:000216">
    <property type="entry name" value="Putative serine/threonine-protein kinase dyrk2"/>
    <property type="match status" value="1"/>
</dbReference>
<evidence type="ECO:0000313" key="9">
    <source>
        <dbReference type="EMBL" id="KAL1541980.1"/>
    </source>
</evidence>
<name>A0ABD1GCY4_SALDI</name>
<feature type="domain" description="Protein kinase" evidence="8">
    <location>
        <begin position="867"/>
        <end position="1169"/>
    </location>
</feature>
<dbReference type="CDD" id="cd14133">
    <property type="entry name" value="PKc_DYRK_like"/>
    <property type="match status" value="1"/>
</dbReference>